<dbReference type="Pfam" id="PF25944">
    <property type="entry name" value="Beta-barrel_RND"/>
    <property type="match status" value="1"/>
</dbReference>
<feature type="compositionally biased region" description="Pro residues" evidence="3">
    <location>
        <begin position="374"/>
        <end position="387"/>
    </location>
</feature>
<proteinExistence type="inferred from homology"/>
<dbReference type="Gene3D" id="2.40.30.170">
    <property type="match status" value="1"/>
</dbReference>
<sequence length="436" mass="47536">MPRIWLGTFLVAAVSALAGCRAQKPAPPAPPPPRVTVVRPATTPVRDYWVYNGYLNTTESVEVRSKIRGFLTEVLFKEGTEVAEDAPLYTIDKREYNTAVRKAEAELLKADAEIKTWEAQIEQSKADLERVSGLIKVASASKADLDLAKATLGVRVAELKAAEANRDAAKEALHSANLILSYTDIKARIPGRIGRTHVHRGNLIQADTTLMATIVRVDKLYVEFDAPEADYFAAQKARIRAHPSGDVADIEIGVGDERDFPHRGTLDFRDNRVETATGTIHVRGTLDNPLLANNVRLLYPGMYARVRVPKSDYTQQTVIPEDCLLSGQEGRFLFVVAANNAVEKRIVTVGAPVWKAPPPEPGKAPPSWIAVNPTPAPPAEGQPPAPSRRPIKSIVAITAGLFPQDRVILDGLQQARPGAPVAPEEWNLIPPAEPKK</sequence>
<evidence type="ECO:0000256" key="3">
    <source>
        <dbReference type="SAM" id="MobiDB-lite"/>
    </source>
</evidence>
<dbReference type="SUPFAM" id="SSF111369">
    <property type="entry name" value="HlyD-like secretion proteins"/>
    <property type="match status" value="1"/>
</dbReference>
<keyword evidence="2" id="KW-0175">Coiled coil</keyword>
<dbReference type="GO" id="GO:0030313">
    <property type="term" value="C:cell envelope"/>
    <property type="evidence" value="ECO:0007669"/>
    <property type="project" value="UniProtKB-SubCell"/>
</dbReference>
<dbReference type="Proteomes" id="UP000245802">
    <property type="component" value="Chromosome"/>
</dbReference>
<dbReference type="InterPro" id="IPR058625">
    <property type="entry name" value="MdtA-like_BSH"/>
</dbReference>
<feature type="coiled-coil region" evidence="2">
    <location>
        <begin position="93"/>
        <end position="134"/>
    </location>
</feature>
<dbReference type="GO" id="GO:0046677">
    <property type="term" value="P:response to antibiotic"/>
    <property type="evidence" value="ECO:0007669"/>
    <property type="project" value="TreeGrafter"/>
</dbReference>
<accession>A0A2Z3H1H4</accession>
<feature type="signal peptide" evidence="4">
    <location>
        <begin position="1"/>
        <end position="18"/>
    </location>
</feature>
<feature type="domain" description="Multidrug resistance protein MdtA-like barrel-sandwich hybrid" evidence="5">
    <location>
        <begin position="60"/>
        <end position="213"/>
    </location>
</feature>
<keyword evidence="4" id="KW-0732">Signal</keyword>
<dbReference type="Gene3D" id="2.40.420.20">
    <property type="match status" value="1"/>
</dbReference>
<evidence type="ECO:0000313" key="7">
    <source>
        <dbReference type="EMBL" id="AWM37416.1"/>
    </source>
</evidence>
<dbReference type="Gene3D" id="2.40.50.100">
    <property type="match status" value="1"/>
</dbReference>
<dbReference type="EMBL" id="CP025958">
    <property type="protein sequence ID" value="AWM37416.1"/>
    <property type="molecule type" value="Genomic_DNA"/>
</dbReference>
<feature type="domain" description="Multidrug resistance protein MdtA-like beta-barrel" evidence="6">
    <location>
        <begin position="220"/>
        <end position="308"/>
    </location>
</feature>
<dbReference type="Gene3D" id="1.10.287.470">
    <property type="entry name" value="Helix hairpin bin"/>
    <property type="match status" value="1"/>
</dbReference>
<dbReference type="Pfam" id="PF25917">
    <property type="entry name" value="BSH_RND"/>
    <property type="match status" value="1"/>
</dbReference>
<keyword evidence="8" id="KW-1185">Reference proteome</keyword>
<dbReference type="GO" id="GO:0022857">
    <property type="term" value="F:transmembrane transporter activity"/>
    <property type="evidence" value="ECO:0007669"/>
    <property type="project" value="InterPro"/>
</dbReference>
<dbReference type="OrthoDB" id="9806939at2"/>
<protein>
    <submittedName>
        <fullName evidence="7">Efflux RND transporter periplasmic adaptor subunit</fullName>
    </submittedName>
</protein>
<evidence type="ECO:0000256" key="1">
    <source>
        <dbReference type="ARBA" id="ARBA00009477"/>
    </source>
</evidence>
<organism evidence="7 8">
    <name type="scientific">Gemmata obscuriglobus</name>
    <dbReference type="NCBI Taxonomy" id="114"/>
    <lineage>
        <taxon>Bacteria</taxon>
        <taxon>Pseudomonadati</taxon>
        <taxon>Planctomycetota</taxon>
        <taxon>Planctomycetia</taxon>
        <taxon>Gemmatales</taxon>
        <taxon>Gemmataceae</taxon>
        <taxon>Gemmata</taxon>
    </lineage>
</organism>
<dbReference type="KEGG" id="gog:C1280_10585"/>
<comment type="similarity">
    <text evidence="1">Belongs to the membrane fusion protein (MFP) (TC 8.A.1) family.</text>
</comment>
<evidence type="ECO:0000259" key="5">
    <source>
        <dbReference type="Pfam" id="PF25917"/>
    </source>
</evidence>
<dbReference type="InterPro" id="IPR058626">
    <property type="entry name" value="MdtA-like_b-barrel"/>
</dbReference>
<gene>
    <name evidence="7" type="ORF">C1280_10585</name>
</gene>
<reference evidence="7 8" key="1">
    <citation type="submission" date="2018-01" db="EMBL/GenBank/DDBJ databases">
        <title>G. obscuriglobus.</title>
        <authorList>
            <person name="Franke J."/>
            <person name="Blomberg W."/>
            <person name="Selmecki A."/>
        </authorList>
    </citation>
    <scope>NUCLEOTIDE SEQUENCE [LARGE SCALE GENOMIC DNA]</scope>
    <source>
        <strain evidence="7 8">DSM 5831</strain>
    </source>
</reference>
<dbReference type="PANTHER" id="PTHR30158:SF24">
    <property type="entry name" value="HLYD FAMILY SECRETION PROTEIN"/>
    <property type="match status" value="1"/>
</dbReference>
<evidence type="ECO:0000256" key="2">
    <source>
        <dbReference type="SAM" id="Coils"/>
    </source>
</evidence>
<feature type="chain" id="PRO_5016265667" evidence="4">
    <location>
        <begin position="19"/>
        <end position="436"/>
    </location>
</feature>
<name>A0A2Z3H1H4_9BACT</name>
<dbReference type="AlphaFoldDB" id="A0A2Z3H1H4"/>
<evidence type="ECO:0000259" key="6">
    <source>
        <dbReference type="Pfam" id="PF25944"/>
    </source>
</evidence>
<evidence type="ECO:0000313" key="8">
    <source>
        <dbReference type="Proteomes" id="UP000245802"/>
    </source>
</evidence>
<dbReference type="RefSeq" id="WP_010043035.1">
    <property type="nucleotide sequence ID" value="NZ_CP025958.1"/>
</dbReference>
<dbReference type="NCBIfam" id="TIGR01730">
    <property type="entry name" value="RND_mfp"/>
    <property type="match status" value="1"/>
</dbReference>
<feature type="region of interest" description="Disordered" evidence="3">
    <location>
        <begin position="358"/>
        <end position="389"/>
    </location>
</feature>
<dbReference type="PROSITE" id="PS51257">
    <property type="entry name" value="PROKAR_LIPOPROTEIN"/>
    <property type="match status" value="1"/>
</dbReference>
<dbReference type="InterPro" id="IPR006143">
    <property type="entry name" value="RND_pump_MFP"/>
</dbReference>
<feature type="region of interest" description="Disordered" evidence="3">
    <location>
        <begin position="417"/>
        <end position="436"/>
    </location>
</feature>
<evidence type="ECO:0000256" key="4">
    <source>
        <dbReference type="SAM" id="SignalP"/>
    </source>
</evidence>
<dbReference type="PANTHER" id="PTHR30158">
    <property type="entry name" value="ACRA/E-RELATED COMPONENT OF DRUG EFFLUX TRANSPORTER"/>
    <property type="match status" value="1"/>
</dbReference>
<dbReference type="GO" id="GO:0005886">
    <property type="term" value="C:plasma membrane"/>
    <property type="evidence" value="ECO:0007669"/>
    <property type="project" value="TreeGrafter"/>
</dbReference>